<evidence type="ECO:0000313" key="9">
    <source>
        <dbReference type="EMBL" id="KAJ9672983.1"/>
    </source>
</evidence>
<evidence type="ECO:0000259" key="8">
    <source>
        <dbReference type="Pfam" id="PF23559"/>
    </source>
</evidence>
<dbReference type="InterPro" id="IPR032675">
    <property type="entry name" value="LRR_dom_sf"/>
</dbReference>
<dbReference type="InterPro" id="IPR027417">
    <property type="entry name" value="P-loop_NTPase"/>
</dbReference>
<dbReference type="Pfam" id="PF23559">
    <property type="entry name" value="WHD_DRP"/>
    <property type="match status" value="1"/>
</dbReference>
<dbReference type="InterPro" id="IPR002182">
    <property type="entry name" value="NB-ARC"/>
</dbReference>
<keyword evidence="6" id="KW-0067">ATP-binding</keyword>
<evidence type="ECO:0000256" key="6">
    <source>
        <dbReference type="ARBA" id="ARBA00022840"/>
    </source>
</evidence>
<dbReference type="GO" id="GO:0043531">
    <property type="term" value="F:ADP binding"/>
    <property type="evidence" value="ECO:0007669"/>
    <property type="project" value="InterPro"/>
</dbReference>
<dbReference type="Gene3D" id="1.10.10.10">
    <property type="entry name" value="Winged helix-like DNA-binding domain superfamily/Winged helix DNA-binding domain"/>
    <property type="match status" value="1"/>
</dbReference>
<sequence length="805" mass="93117">MDFVSPVLDIASLLWDCTAMRAVYIRELPENLNSLRTDLKNVYEDVKEKVDREEKLQKKRTHGVDDWIQSVEAIEKKVNNLFAKGDEEIQKECLGTCCPKNCYANYKIVKMVHRKMDDVALKKTEGLNFSVVAEPLPSPPMIERPLDKTVGLDSLFDQVCVQLQDDKVGNVDLYGMEGVAKTTLLTRINNEFLKTRVVFDAVIWVTASRQTNVEKVQQVLFNKLEIPKDKWEGSSKDERKEAIFNVLKTKKFVLLLDDIWEPLDLFSVGIPPVNDESTSKVVFTTQFSTMCRDMGARKSIKVKWLAWEEAFALFQTYLAEIAAKECDSLPLALIIIAQAMTGIKTPEGWEEKIQMLKNYPAKFPSMENHLFPRLAFSYDSLQYEATKSCFMYCSLFPEDYEINCNELVQLWIGEGFLDEYGDIKEARNGGEEIIESLNHACLLEMNDDIDYSRPQARFVKMHDVIIHDMALWLSCQNGNKKQNRFVVVDKGELVTSQEVEKWKGTQRMSLVSANFEELMEPPSFPNLQTLLLFVNWRKPLSFPKSLHKNQQLEICKLVTLQYLNLCRTKIRKIPMELRNLKKLRVLISNLFSIMDSLVATLRDCRALLEELEGLKCMGEVFISFFIRFSADIKLLHLLFPYLEKLVVMFCLKLEDVTVNLEKEVVHSIFPSCKRLMKLTCLIYAPNLKFLCIMDCVSLEEVIQVGECGVSEIESDLGLFSRLVLLDLLCLSKLRSICRWSLLFPSLKVMHEGRCPNLRKLPFDSNIKINKNLEVIKGEQNWWDELEWEHQTIKHNLTPYFKPREL</sequence>
<evidence type="ECO:0000256" key="1">
    <source>
        <dbReference type="ARBA" id="ARBA00008894"/>
    </source>
</evidence>
<evidence type="ECO:0000256" key="3">
    <source>
        <dbReference type="ARBA" id="ARBA00022737"/>
    </source>
</evidence>
<dbReference type="PANTHER" id="PTHR33463">
    <property type="entry name" value="NB-ARC DOMAIN-CONTAINING PROTEIN-RELATED"/>
    <property type="match status" value="1"/>
</dbReference>
<dbReference type="Gene3D" id="1.10.8.430">
    <property type="entry name" value="Helical domain of apoptotic protease-activating factors"/>
    <property type="match status" value="1"/>
</dbReference>
<comment type="caution">
    <text evidence="9">The sequence shown here is derived from an EMBL/GenBank/DDBJ whole genome shotgun (WGS) entry which is preliminary data.</text>
</comment>
<dbReference type="GO" id="GO:0006952">
    <property type="term" value="P:defense response"/>
    <property type="evidence" value="ECO:0007669"/>
    <property type="project" value="UniProtKB-KW"/>
</dbReference>
<dbReference type="InterPro" id="IPR042197">
    <property type="entry name" value="Apaf_helical"/>
</dbReference>
<dbReference type="Gene3D" id="3.80.10.10">
    <property type="entry name" value="Ribonuclease Inhibitor"/>
    <property type="match status" value="1"/>
</dbReference>
<dbReference type="SUPFAM" id="SSF52540">
    <property type="entry name" value="P-loop containing nucleoside triphosphate hydrolases"/>
    <property type="match status" value="1"/>
</dbReference>
<dbReference type="GO" id="GO:0005524">
    <property type="term" value="F:ATP binding"/>
    <property type="evidence" value="ECO:0007669"/>
    <property type="project" value="UniProtKB-KW"/>
</dbReference>
<evidence type="ECO:0000313" key="10">
    <source>
        <dbReference type="Proteomes" id="UP001168098"/>
    </source>
</evidence>
<dbReference type="InterPro" id="IPR058922">
    <property type="entry name" value="WHD_DRP"/>
</dbReference>
<dbReference type="AlphaFoldDB" id="A0AA39D5S4"/>
<evidence type="ECO:0000256" key="2">
    <source>
        <dbReference type="ARBA" id="ARBA00022614"/>
    </source>
</evidence>
<dbReference type="Proteomes" id="UP001168098">
    <property type="component" value="Unassembled WGS sequence"/>
</dbReference>
<keyword evidence="10" id="KW-1185">Reference proteome</keyword>
<gene>
    <name evidence="9" type="ORF">PVL29_026309</name>
</gene>
<dbReference type="FunFam" id="1.10.10.10:FF:000322">
    <property type="entry name" value="Probable disease resistance protein At1g63360"/>
    <property type="match status" value="1"/>
</dbReference>
<proteinExistence type="inferred from homology"/>
<dbReference type="PRINTS" id="PR00364">
    <property type="entry name" value="DISEASERSIST"/>
</dbReference>
<evidence type="ECO:0000256" key="4">
    <source>
        <dbReference type="ARBA" id="ARBA00022741"/>
    </source>
</evidence>
<dbReference type="EMBL" id="JARBHA010000019">
    <property type="protein sequence ID" value="KAJ9672983.1"/>
    <property type="molecule type" value="Genomic_DNA"/>
</dbReference>
<dbReference type="SUPFAM" id="SSF52058">
    <property type="entry name" value="L domain-like"/>
    <property type="match status" value="1"/>
</dbReference>
<protein>
    <recommendedName>
        <fullName evidence="11">Disease resistance protein</fullName>
    </recommendedName>
</protein>
<keyword evidence="5" id="KW-0611">Plant defense</keyword>
<dbReference type="InterPro" id="IPR050905">
    <property type="entry name" value="Plant_NBS-LRR"/>
</dbReference>
<dbReference type="InterPro" id="IPR036388">
    <property type="entry name" value="WH-like_DNA-bd_sf"/>
</dbReference>
<evidence type="ECO:0000259" key="7">
    <source>
        <dbReference type="Pfam" id="PF00931"/>
    </source>
</evidence>
<dbReference type="Gene3D" id="3.40.50.300">
    <property type="entry name" value="P-loop containing nucleotide triphosphate hydrolases"/>
    <property type="match status" value="1"/>
</dbReference>
<evidence type="ECO:0008006" key="11">
    <source>
        <dbReference type="Google" id="ProtNLM"/>
    </source>
</evidence>
<dbReference type="Pfam" id="PF00931">
    <property type="entry name" value="NB-ARC"/>
    <property type="match status" value="1"/>
</dbReference>
<feature type="domain" description="NB-ARC" evidence="7">
    <location>
        <begin position="156"/>
        <end position="318"/>
    </location>
</feature>
<evidence type="ECO:0000256" key="5">
    <source>
        <dbReference type="ARBA" id="ARBA00022821"/>
    </source>
</evidence>
<reference evidence="9 10" key="1">
    <citation type="journal article" date="2023" name="BMC Biotechnol.">
        <title>Vitis rotundifolia cv Carlos genome sequencing.</title>
        <authorList>
            <person name="Huff M."/>
            <person name="Hulse-Kemp A."/>
            <person name="Scheffler B."/>
            <person name="Youngblood R."/>
            <person name="Simpson S."/>
            <person name="Babiker E."/>
            <person name="Staton M."/>
        </authorList>
    </citation>
    <scope>NUCLEOTIDE SEQUENCE [LARGE SCALE GENOMIC DNA]</scope>
    <source>
        <tissue evidence="9">Leaf</tissue>
    </source>
</reference>
<organism evidence="9 10">
    <name type="scientific">Vitis rotundifolia</name>
    <name type="common">Muscadine grape</name>
    <dbReference type="NCBI Taxonomy" id="103349"/>
    <lineage>
        <taxon>Eukaryota</taxon>
        <taxon>Viridiplantae</taxon>
        <taxon>Streptophyta</taxon>
        <taxon>Embryophyta</taxon>
        <taxon>Tracheophyta</taxon>
        <taxon>Spermatophyta</taxon>
        <taxon>Magnoliopsida</taxon>
        <taxon>eudicotyledons</taxon>
        <taxon>Gunneridae</taxon>
        <taxon>Pentapetalae</taxon>
        <taxon>rosids</taxon>
        <taxon>Vitales</taxon>
        <taxon>Vitaceae</taxon>
        <taxon>Viteae</taxon>
        <taxon>Vitis</taxon>
    </lineage>
</organism>
<keyword evidence="3" id="KW-0677">Repeat</keyword>
<keyword evidence="4" id="KW-0547">Nucleotide-binding</keyword>
<dbReference type="PANTHER" id="PTHR33463:SF180">
    <property type="entry name" value="DISEASE RESISTANCE PROTEIN RPS5"/>
    <property type="match status" value="1"/>
</dbReference>
<comment type="similarity">
    <text evidence="1">Belongs to the disease resistance NB-LRR family.</text>
</comment>
<dbReference type="FunFam" id="3.40.50.300:FF:001091">
    <property type="entry name" value="Probable disease resistance protein At1g61300"/>
    <property type="match status" value="1"/>
</dbReference>
<feature type="domain" description="Disease resistance protein winged helix" evidence="8">
    <location>
        <begin position="395"/>
        <end position="470"/>
    </location>
</feature>
<keyword evidence="2" id="KW-0433">Leucine-rich repeat</keyword>
<name>A0AA39D5S4_VITRO</name>
<accession>A0AA39D5S4</accession>